<feature type="region of interest" description="Disordered" evidence="1">
    <location>
        <begin position="202"/>
        <end position="265"/>
    </location>
</feature>
<accession>A0A7J6J075</accession>
<proteinExistence type="predicted"/>
<dbReference type="GeneID" id="43605354"/>
<reference evidence="2 3" key="2">
    <citation type="submission" date="2020-04" db="EMBL/GenBank/DDBJ databases">
        <title>Genome sequencing and assembly of multiple isolates from the Colletotrichum gloeosporioides species complex.</title>
        <authorList>
            <person name="Gan P."/>
            <person name="Shirasu K."/>
        </authorList>
    </citation>
    <scope>NUCLEOTIDE SEQUENCE [LARGE SCALE GENOMIC DNA]</scope>
    <source>
        <strain evidence="2 3">Nara gc5</strain>
    </source>
</reference>
<gene>
    <name evidence="2" type="ORF">CGGC5_v010112</name>
</gene>
<evidence type="ECO:0000256" key="1">
    <source>
        <dbReference type="SAM" id="MobiDB-lite"/>
    </source>
</evidence>
<dbReference type="OrthoDB" id="5343383at2759"/>
<dbReference type="RefSeq" id="XP_031881798.1">
    <property type="nucleotide sequence ID" value="XM_032021148.1"/>
</dbReference>
<comment type="caution">
    <text evidence="2">The sequence shown here is derived from an EMBL/GenBank/DDBJ whole genome shotgun (WGS) entry which is preliminary data.</text>
</comment>
<dbReference type="Proteomes" id="UP000011096">
    <property type="component" value="Unassembled WGS sequence"/>
</dbReference>
<evidence type="ECO:0000313" key="3">
    <source>
        <dbReference type="Proteomes" id="UP000011096"/>
    </source>
</evidence>
<protein>
    <recommendedName>
        <fullName evidence="4">Alpha beta hydrolase fold protein</fullName>
    </recommendedName>
</protein>
<keyword evidence="3" id="KW-1185">Reference proteome</keyword>
<dbReference type="InParanoid" id="A0A7J6J075"/>
<dbReference type="AlphaFoldDB" id="A0A7J6J075"/>
<evidence type="ECO:0000313" key="2">
    <source>
        <dbReference type="EMBL" id="KAF4482932.1"/>
    </source>
</evidence>
<organism evidence="2 3">
    <name type="scientific">Colletotrichum fructicola (strain Nara gc5)</name>
    <name type="common">Anthracnose fungus</name>
    <name type="synonym">Colletotrichum gloeosporioides (strain Nara gc5)</name>
    <dbReference type="NCBI Taxonomy" id="1213859"/>
    <lineage>
        <taxon>Eukaryota</taxon>
        <taxon>Fungi</taxon>
        <taxon>Dikarya</taxon>
        <taxon>Ascomycota</taxon>
        <taxon>Pezizomycotina</taxon>
        <taxon>Sordariomycetes</taxon>
        <taxon>Hypocreomycetidae</taxon>
        <taxon>Glomerellales</taxon>
        <taxon>Glomerellaceae</taxon>
        <taxon>Colletotrichum</taxon>
        <taxon>Colletotrichum gloeosporioides species complex</taxon>
    </lineage>
</organism>
<feature type="compositionally biased region" description="Basic and acidic residues" evidence="1">
    <location>
        <begin position="239"/>
        <end position="258"/>
    </location>
</feature>
<evidence type="ECO:0008006" key="4">
    <source>
        <dbReference type="Google" id="ProtNLM"/>
    </source>
</evidence>
<name>A0A7J6J075_COLFN</name>
<dbReference type="EMBL" id="ANPB02000005">
    <property type="protein sequence ID" value="KAF4482932.1"/>
    <property type="molecule type" value="Genomic_DNA"/>
</dbReference>
<reference evidence="2 3" key="1">
    <citation type="submission" date="2012-08" db="EMBL/GenBank/DDBJ databases">
        <authorList>
            <person name="Gan P.H.P."/>
            <person name="Ikeda K."/>
            <person name="Irieda H."/>
            <person name="Narusaka M."/>
            <person name="O'Connell R.J."/>
            <person name="Narusaka Y."/>
            <person name="Takano Y."/>
            <person name="Kubo Y."/>
            <person name="Shirasu K."/>
        </authorList>
    </citation>
    <scope>NUCLEOTIDE SEQUENCE [LARGE SCALE GENOMIC DNA]</scope>
    <source>
        <strain evidence="2 3">Nara gc5</strain>
    </source>
</reference>
<sequence length="265" mass="30929">MSQSFEYSHDATVKAITSFYEFMVRLHGEEAALMEYPPPTGWPQITYESFAGLGKTKEVIDLLRHIPYFVIDPCILKSTRPRDYIDSQFCEEIKKWPALEPAELDNEEGRLPGYIVSLASAWEEQVGWTLLIDTKRGVVILWKNDGDLPGWAWDWDADMYDVDADQYGPEGWKCMPTYRIETFFEFRKEQYRIMNWTPDLLRGDACQPNDNDNPSEDDLRRRQIMRDAGWPGTDGDGTGWDREKAEKDLEGYEEEIRSLRRQNST</sequence>